<keyword evidence="2" id="KW-0547">Nucleotide-binding</keyword>
<dbReference type="InterPro" id="IPR003593">
    <property type="entry name" value="AAA+_ATPase"/>
</dbReference>
<dbReference type="GO" id="GO:0016887">
    <property type="term" value="F:ATP hydrolysis activity"/>
    <property type="evidence" value="ECO:0007669"/>
    <property type="project" value="InterPro"/>
</dbReference>
<name>A0A7T0PG57_9CORY</name>
<keyword evidence="6" id="KW-1185">Reference proteome</keyword>
<dbReference type="InterPro" id="IPR017871">
    <property type="entry name" value="ABC_transporter-like_CS"/>
</dbReference>
<dbReference type="SMART" id="SM00382">
    <property type="entry name" value="AAA"/>
    <property type="match status" value="1"/>
</dbReference>
<evidence type="ECO:0000256" key="2">
    <source>
        <dbReference type="ARBA" id="ARBA00022741"/>
    </source>
</evidence>
<dbReference type="PANTHER" id="PTHR42734">
    <property type="entry name" value="METAL TRANSPORT SYSTEM ATP-BINDING PROTEIN TM_0124-RELATED"/>
    <property type="match status" value="1"/>
</dbReference>
<evidence type="ECO:0000313" key="6">
    <source>
        <dbReference type="Proteomes" id="UP000594586"/>
    </source>
</evidence>
<dbReference type="NCBIfam" id="TIGR03771">
    <property type="entry name" value="anch_rpt_ABC"/>
    <property type="match status" value="1"/>
</dbReference>
<evidence type="ECO:0000259" key="4">
    <source>
        <dbReference type="PROSITE" id="PS50893"/>
    </source>
</evidence>
<keyword evidence="1" id="KW-0813">Transport</keyword>
<feature type="domain" description="ABC transporter" evidence="4">
    <location>
        <begin position="6"/>
        <end position="237"/>
    </location>
</feature>
<protein>
    <submittedName>
        <fullName evidence="5">Anchored repeat-type ABC transporter ATP-binding subunit</fullName>
    </submittedName>
</protein>
<dbReference type="InterPro" id="IPR022508">
    <property type="entry name" value="ABC_trspt_anch-rpt_ATP-bd"/>
</dbReference>
<accession>A0A7T0PG57</accession>
<organism evidence="5 6">
    <name type="scientific">Corynebacterium qintianiae</name>
    <dbReference type="NCBI Taxonomy" id="2709392"/>
    <lineage>
        <taxon>Bacteria</taxon>
        <taxon>Bacillati</taxon>
        <taxon>Actinomycetota</taxon>
        <taxon>Actinomycetes</taxon>
        <taxon>Mycobacteriales</taxon>
        <taxon>Corynebacteriaceae</taxon>
        <taxon>Corynebacterium</taxon>
    </lineage>
</organism>
<dbReference type="EMBL" id="CP064955">
    <property type="protein sequence ID" value="QPK83507.1"/>
    <property type="molecule type" value="Genomic_DNA"/>
</dbReference>
<dbReference type="KEGG" id="cqn:G7Y29_01465"/>
<gene>
    <name evidence="5" type="ORF">G7Y29_01465</name>
</gene>
<dbReference type="PROSITE" id="PS00211">
    <property type="entry name" value="ABC_TRANSPORTER_1"/>
    <property type="match status" value="1"/>
</dbReference>
<dbReference type="AlphaFoldDB" id="A0A7T0PG57"/>
<dbReference type="InterPro" id="IPR003439">
    <property type="entry name" value="ABC_transporter-like_ATP-bd"/>
</dbReference>
<dbReference type="InterPro" id="IPR027417">
    <property type="entry name" value="P-loop_NTPase"/>
</dbReference>
<dbReference type="Pfam" id="PF00005">
    <property type="entry name" value="ABC_tran"/>
    <property type="match status" value="1"/>
</dbReference>
<evidence type="ECO:0000256" key="1">
    <source>
        <dbReference type="ARBA" id="ARBA00022448"/>
    </source>
</evidence>
<evidence type="ECO:0000313" key="5">
    <source>
        <dbReference type="EMBL" id="QPK83507.1"/>
    </source>
</evidence>
<keyword evidence="3 5" id="KW-0067">ATP-binding</keyword>
<dbReference type="CDD" id="cd03235">
    <property type="entry name" value="ABC_Metallic_Cations"/>
    <property type="match status" value="1"/>
</dbReference>
<proteinExistence type="predicted"/>
<sequence>MSTELIDARNLTVSYSSRPVFTAVDFTAGGGEFVGLIGPNGAGKTTLIRALLGLVPVSRGTVAVAGRTGAAVRDVVGYVPQRHDVAWDFPIDVHSMVLNGTLGQRPWWSRPSSVEQEAARESLEAVNLSDLHGRPVGELSGGQRQRVLVARALVRRPQVLLLDEPFTGLDIPSTEHLLGLFRALVSGGITIVMSTHNIVEAVDSCDRLVLFNGAVVADGTPAGLTEPQPWIDTFGVDPDSRWLRSLRAHVSEVAHA</sequence>
<evidence type="ECO:0000256" key="3">
    <source>
        <dbReference type="ARBA" id="ARBA00022840"/>
    </source>
</evidence>
<dbReference type="RefSeq" id="WP_165003439.1">
    <property type="nucleotide sequence ID" value="NZ_CP064955.1"/>
</dbReference>
<dbReference type="Gene3D" id="3.40.50.300">
    <property type="entry name" value="P-loop containing nucleotide triphosphate hydrolases"/>
    <property type="match status" value="1"/>
</dbReference>
<dbReference type="Proteomes" id="UP000594586">
    <property type="component" value="Chromosome"/>
</dbReference>
<dbReference type="PROSITE" id="PS50893">
    <property type="entry name" value="ABC_TRANSPORTER_2"/>
    <property type="match status" value="1"/>
</dbReference>
<dbReference type="SUPFAM" id="SSF52540">
    <property type="entry name" value="P-loop containing nucleoside triphosphate hydrolases"/>
    <property type="match status" value="1"/>
</dbReference>
<dbReference type="GO" id="GO:0005524">
    <property type="term" value="F:ATP binding"/>
    <property type="evidence" value="ECO:0007669"/>
    <property type="project" value="UniProtKB-KW"/>
</dbReference>
<reference evidence="5 6" key="1">
    <citation type="submission" date="2020-11" db="EMBL/GenBank/DDBJ databases">
        <title>Corynebacterium sp. MC1420.</title>
        <authorList>
            <person name="Zhou J."/>
        </authorList>
    </citation>
    <scope>NUCLEOTIDE SEQUENCE [LARGE SCALE GENOMIC DNA]</scope>
    <source>
        <strain evidence="5 6">MC1420</strain>
    </source>
</reference>
<dbReference type="InterPro" id="IPR050153">
    <property type="entry name" value="Metal_Ion_Import_ABC"/>
</dbReference>